<dbReference type="CDD" id="cd03062">
    <property type="entry name" value="TRX_Fd_Sucrase"/>
    <property type="match status" value="1"/>
</dbReference>
<dbReference type="InterPro" id="IPR009737">
    <property type="entry name" value="Aim32/Apd1-like"/>
</dbReference>
<dbReference type="Pfam" id="PF06999">
    <property type="entry name" value="Suc_Fer-like"/>
    <property type="match status" value="1"/>
</dbReference>
<dbReference type="AlphaFoldDB" id="A0A0D6EFV0"/>
<name>A0A0D6EFV0_SPOSA</name>
<dbReference type="Proteomes" id="UP000243876">
    <property type="component" value="Unassembled WGS sequence"/>
</dbReference>
<protein>
    <submittedName>
        <fullName evidence="1">SPOSA6832_00083-mRNA-1:cds</fullName>
    </submittedName>
</protein>
<evidence type="ECO:0000313" key="2">
    <source>
        <dbReference type="Proteomes" id="UP000243876"/>
    </source>
</evidence>
<dbReference type="OrthoDB" id="10253744at2759"/>
<reference evidence="2" key="1">
    <citation type="submission" date="2015-02" db="EMBL/GenBank/DDBJ databases">
        <authorList>
            <person name="Gon?alves P."/>
        </authorList>
    </citation>
    <scope>NUCLEOTIDE SEQUENCE [LARGE SCALE GENOMIC DNA]</scope>
</reference>
<evidence type="ECO:0000313" key="1">
    <source>
        <dbReference type="EMBL" id="CEQ38643.1"/>
    </source>
</evidence>
<gene>
    <name evidence="1" type="primary">SPOSA6832_00083</name>
</gene>
<dbReference type="EMBL" id="CENE01000001">
    <property type="protein sequence ID" value="CEQ38643.1"/>
    <property type="molecule type" value="Genomic_DNA"/>
</dbReference>
<accession>A0A0D6EFV0</accession>
<dbReference type="Gene3D" id="3.40.30.10">
    <property type="entry name" value="Glutaredoxin"/>
    <property type="match status" value="1"/>
</dbReference>
<feature type="non-terminal residue" evidence="1">
    <location>
        <position position="1"/>
    </location>
</feature>
<sequence length="399" mass="43218">MPAQLDRPAPPAVQIAALRENAVPIESLQDACRACDGCDEDDEELGYPKGEFPVPDRERTELTGRVCERQGFQTDQDSTMLGELKAYGSSAESRQILISTGKSDWEREVTDNDASLAGLVRKAYDDAASGSSGSSGSFFGKLASKLAGKGEEPPKVPGVHGSLAQGTSTSSRLSILNSSFISHSHEGHKESVMVFPDFKVVHEVEEKREIAEELVKQYLSTEAGRTGAAEGGKLRSWPLPYHAVILLCSHRRRDKRCSIAAPLLISQFHHHLGKHGFEVDERGEDLDDGPPIEEWEGTPEEKEVRLKETLQGVKTDGGRVGLFKVSHVGGHKHHSGIRFAGVCILYFPNGSAVWLGRITPADVGILVDRTIIGGQVIPEFLRGGLGLTGKNGAKGILDW</sequence>
<dbReference type="InterPro" id="IPR036249">
    <property type="entry name" value="Thioredoxin-like_sf"/>
</dbReference>
<proteinExistence type="predicted"/>
<dbReference type="PANTHER" id="PTHR31902">
    <property type="entry name" value="ACTIN PATCHES DISTAL PROTEIN 1"/>
    <property type="match status" value="1"/>
</dbReference>
<dbReference type="SUPFAM" id="SSF52833">
    <property type="entry name" value="Thioredoxin-like"/>
    <property type="match status" value="1"/>
</dbReference>
<organism evidence="1 2">
    <name type="scientific">Sporidiobolus salmonicolor</name>
    <name type="common">Yeast-like fungus</name>
    <name type="synonym">Sporobolomyces salmonicolor</name>
    <dbReference type="NCBI Taxonomy" id="5005"/>
    <lineage>
        <taxon>Eukaryota</taxon>
        <taxon>Fungi</taxon>
        <taxon>Dikarya</taxon>
        <taxon>Basidiomycota</taxon>
        <taxon>Pucciniomycotina</taxon>
        <taxon>Microbotryomycetes</taxon>
        <taxon>Sporidiobolales</taxon>
        <taxon>Sporidiobolaceae</taxon>
        <taxon>Sporobolomyces</taxon>
    </lineage>
</organism>
<keyword evidence="2" id="KW-1185">Reference proteome</keyword>
<dbReference type="PANTHER" id="PTHR31902:SF14">
    <property type="entry name" value="ACTIN PATCHES DISTAL PROTEIN 1"/>
    <property type="match status" value="1"/>
</dbReference>